<dbReference type="Proteomes" id="UP000219327">
    <property type="component" value="Unassembled WGS sequence"/>
</dbReference>
<name>A0A2A5WRV9_9GAMM</name>
<reference evidence="1 2" key="1">
    <citation type="submission" date="2017-08" db="EMBL/GenBank/DDBJ databases">
        <title>Fine stratification of microbial communities through a metagenomic profile of the photic zone.</title>
        <authorList>
            <person name="Haro-Moreno J.M."/>
            <person name="Lopez-Perez M."/>
            <person name="De La Torre J."/>
            <person name="Picazo A."/>
            <person name="Camacho A."/>
            <person name="Rodriguez-Valera F."/>
        </authorList>
    </citation>
    <scope>NUCLEOTIDE SEQUENCE [LARGE SCALE GENOMIC DNA]</scope>
    <source>
        <strain evidence="1">MED-G24</strain>
    </source>
</reference>
<protein>
    <submittedName>
        <fullName evidence="1">Uncharacterized protein</fullName>
    </submittedName>
</protein>
<evidence type="ECO:0000313" key="1">
    <source>
        <dbReference type="EMBL" id="PDH38866.1"/>
    </source>
</evidence>
<comment type="caution">
    <text evidence="1">The sequence shown here is derived from an EMBL/GenBank/DDBJ whole genome shotgun (WGS) entry which is preliminary data.</text>
</comment>
<accession>A0A2A5WRV9</accession>
<organism evidence="1 2">
    <name type="scientific">OM182 bacterium MED-G24</name>
    <dbReference type="NCBI Taxonomy" id="1986255"/>
    <lineage>
        <taxon>Bacteria</taxon>
        <taxon>Pseudomonadati</taxon>
        <taxon>Pseudomonadota</taxon>
        <taxon>Gammaproteobacteria</taxon>
        <taxon>OMG group</taxon>
        <taxon>OM182 clade</taxon>
    </lineage>
</organism>
<dbReference type="AlphaFoldDB" id="A0A2A5WRV9"/>
<proteinExistence type="predicted"/>
<dbReference type="EMBL" id="NTKD01000033">
    <property type="protein sequence ID" value="PDH38866.1"/>
    <property type="molecule type" value="Genomic_DNA"/>
</dbReference>
<sequence length="68" mass="7463">MRETCLVNTVLSDGTDIAEASFIGQPDERKNGRSLRGTVQTVFVWVIDACDIVHVDRGLVGKCDLQDV</sequence>
<evidence type="ECO:0000313" key="2">
    <source>
        <dbReference type="Proteomes" id="UP000219327"/>
    </source>
</evidence>
<gene>
    <name evidence="1" type="ORF">CNE99_06610</name>
</gene>